<dbReference type="Proteomes" id="UP000186524">
    <property type="component" value="Unassembled WGS sequence"/>
</dbReference>
<dbReference type="GO" id="GO:0005829">
    <property type="term" value="C:cytosol"/>
    <property type="evidence" value="ECO:0007669"/>
    <property type="project" value="TreeGrafter"/>
</dbReference>
<organism evidence="3 4">
    <name type="scientific">Domibacillus mangrovi</name>
    <dbReference type="NCBI Taxonomy" id="1714354"/>
    <lineage>
        <taxon>Bacteria</taxon>
        <taxon>Bacillati</taxon>
        <taxon>Bacillota</taxon>
        <taxon>Bacilli</taxon>
        <taxon>Bacillales</taxon>
        <taxon>Bacillaceae</taxon>
        <taxon>Domibacillus</taxon>
    </lineage>
</organism>
<dbReference type="STRING" id="1714354.BLL40_04660"/>
<dbReference type="Gene3D" id="1.10.260.40">
    <property type="entry name" value="lambda repressor-like DNA-binding domains"/>
    <property type="match status" value="1"/>
</dbReference>
<dbReference type="InterPro" id="IPR050807">
    <property type="entry name" value="TransReg_Diox_bact_type"/>
</dbReference>
<comment type="caution">
    <text evidence="3">The sequence shown here is derived from an EMBL/GenBank/DDBJ whole genome shotgun (WGS) entry which is preliminary data.</text>
</comment>
<gene>
    <name evidence="3" type="ORF">BLL40_04660</name>
</gene>
<evidence type="ECO:0000256" key="1">
    <source>
        <dbReference type="ARBA" id="ARBA00023125"/>
    </source>
</evidence>
<dbReference type="Pfam" id="PF01381">
    <property type="entry name" value="HTH_3"/>
    <property type="match status" value="1"/>
</dbReference>
<protein>
    <recommendedName>
        <fullName evidence="2">HTH cro/C1-type domain-containing protein</fullName>
    </recommendedName>
</protein>
<proteinExistence type="predicted"/>
<evidence type="ECO:0000259" key="2">
    <source>
        <dbReference type="PROSITE" id="PS50943"/>
    </source>
</evidence>
<dbReference type="InterPro" id="IPR010982">
    <property type="entry name" value="Lambda_DNA-bd_dom_sf"/>
</dbReference>
<dbReference type="EMBL" id="MRWQ01000004">
    <property type="protein sequence ID" value="OKL37600.1"/>
    <property type="molecule type" value="Genomic_DNA"/>
</dbReference>
<dbReference type="RefSeq" id="WP_073710751.1">
    <property type="nucleotide sequence ID" value="NZ_MRWQ01000004.1"/>
</dbReference>
<feature type="domain" description="HTH cro/C1-type" evidence="2">
    <location>
        <begin position="11"/>
        <end position="66"/>
    </location>
</feature>
<keyword evidence="1" id="KW-0238">DNA-binding</keyword>
<dbReference type="PROSITE" id="PS50943">
    <property type="entry name" value="HTH_CROC1"/>
    <property type="match status" value="1"/>
</dbReference>
<keyword evidence="4" id="KW-1185">Reference proteome</keyword>
<dbReference type="AlphaFoldDB" id="A0A1Q5P5Q6"/>
<dbReference type="GO" id="GO:0003700">
    <property type="term" value="F:DNA-binding transcription factor activity"/>
    <property type="evidence" value="ECO:0007669"/>
    <property type="project" value="TreeGrafter"/>
</dbReference>
<dbReference type="PANTHER" id="PTHR46797">
    <property type="entry name" value="HTH-TYPE TRANSCRIPTIONAL REGULATOR"/>
    <property type="match status" value="1"/>
</dbReference>
<dbReference type="SMART" id="SM00530">
    <property type="entry name" value="HTH_XRE"/>
    <property type="match status" value="1"/>
</dbReference>
<dbReference type="PANTHER" id="PTHR46797:SF1">
    <property type="entry name" value="METHYLPHOSPHONATE SYNTHASE"/>
    <property type="match status" value="1"/>
</dbReference>
<dbReference type="GO" id="GO:0003677">
    <property type="term" value="F:DNA binding"/>
    <property type="evidence" value="ECO:0007669"/>
    <property type="project" value="UniProtKB-KW"/>
</dbReference>
<evidence type="ECO:0000313" key="4">
    <source>
        <dbReference type="Proteomes" id="UP000186524"/>
    </source>
</evidence>
<dbReference type="CDD" id="cd00093">
    <property type="entry name" value="HTH_XRE"/>
    <property type="match status" value="1"/>
</dbReference>
<sequence length="141" mass="16106">MIKITTFGKEIKEIRTKKKLSLKEVAERGNLSHSYLSQLENGKRNAPKPDMIRKLSIGLDVPFIQLMDLAGHTDYKEYSLIETFGGTATESTGATTSEGKKIFDMYSILTMYAEVYYKETHLSEADKEFLINILERTFPQK</sequence>
<accession>A0A1Q5P5Q6</accession>
<dbReference type="SUPFAM" id="SSF47413">
    <property type="entry name" value="lambda repressor-like DNA-binding domains"/>
    <property type="match status" value="1"/>
</dbReference>
<dbReference type="OrthoDB" id="72638at2"/>
<name>A0A1Q5P5Q6_9BACI</name>
<reference evidence="3 4" key="1">
    <citation type="submission" date="2016-12" db="EMBL/GenBank/DDBJ databases">
        <title>Domibacillus sp. SAOS 44 whole genome sequencing.</title>
        <authorList>
            <person name="Verma A."/>
            <person name="Krishnamurthi S."/>
        </authorList>
    </citation>
    <scope>NUCLEOTIDE SEQUENCE [LARGE SCALE GENOMIC DNA]</scope>
    <source>
        <strain evidence="3 4">SAOS 44</strain>
    </source>
</reference>
<dbReference type="InterPro" id="IPR001387">
    <property type="entry name" value="Cro/C1-type_HTH"/>
</dbReference>
<evidence type="ECO:0000313" key="3">
    <source>
        <dbReference type="EMBL" id="OKL37600.1"/>
    </source>
</evidence>